<dbReference type="RefSeq" id="XP_009545640.1">
    <property type="nucleotide sequence ID" value="XM_009547345.1"/>
</dbReference>
<protein>
    <submittedName>
        <fullName evidence="1">Uncharacterized protein</fullName>
    </submittedName>
</protein>
<dbReference type="GeneID" id="20676097"/>
<organism evidence="1 2">
    <name type="scientific">Heterobasidion irregulare (strain TC 32-1)</name>
    <dbReference type="NCBI Taxonomy" id="747525"/>
    <lineage>
        <taxon>Eukaryota</taxon>
        <taxon>Fungi</taxon>
        <taxon>Dikarya</taxon>
        <taxon>Basidiomycota</taxon>
        <taxon>Agaricomycotina</taxon>
        <taxon>Agaricomycetes</taxon>
        <taxon>Russulales</taxon>
        <taxon>Bondarzewiaceae</taxon>
        <taxon>Heterobasidion</taxon>
        <taxon>Heterobasidion annosum species complex</taxon>
    </lineage>
</organism>
<dbReference type="OrthoDB" id="3070163at2759"/>
<dbReference type="AlphaFoldDB" id="W4KC88"/>
<dbReference type="EMBL" id="KI925457">
    <property type="protein sequence ID" value="ETW83383.1"/>
    <property type="molecule type" value="Genomic_DNA"/>
</dbReference>
<evidence type="ECO:0000313" key="2">
    <source>
        <dbReference type="Proteomes" id="UP000030671"/>
    </source>
</evidence>
<proteinExistence type="predicted"/>
<dbReference type="Proteomes" id="UP000030671">
    <property type="component" value="Unassembled WGS sequence"/>
</dbReference>
<evidence type="ECO:0000313" key="1">
    <source>
        <dbReference type="EMBL" id="ETW83383.1"/>
    </source>
</evidence>
<accession>W4KC88</accession>
<gene>
    <name evidence="1" type="ORF">HETIRDRAFT_450975</name>
</gene>
<keyword evidence="2" id="KW-1185">Reference proteome</keyword>
<dbReference type="KEGG" id="hir:HETIRDRAFT_450975"/>
<dbReference type="InParanoid" id="W4KC88"/>
<dbReference type="HOGENOM" id="CLU_1669593_0_0_1"/>
<sequence>MLMKAQELWDKVFPRHLHVLAAKDEAVFNLVMQRIYVWRRNFATEAIKRVKAFWESDPLYADAEERAAYVQWAVPETKGGQVPAIYEDVDKSDITNPAEHMLLQWSIGNFKAPKGEEEQFSQKYWGVKTVEYVESLGKATEKSWKKIFLKTAVTTARR</sequence>
<reference evidence="1 2" key="1">
    <citation type="journal article" date="2012" name="New Phytol.">
        <title>Insight into trade-off between wood decay and parasitism from the genome of a fungal forest pathogen.</title>
        <authorList>
            <person name="Olson A."/>
            <person name="Aerts A."/>
            <person name="Asiegbu F."/>
            <person name="Belbahri L."/>
            <person name="Bouzid O."/>
            <person name="Broberg A."/>
            <person name="Canback B."/>
            <person name="Coutinho P.M."/>
            <person name="Cullen D."/>
            <person name="Dalman K."/>
            <person name="Deflorio G."/>
            <person name="van Diepen L.T."/>
            <person name="Dunand C."/>
            <person name="Duplessis S."/>
            <person name="Durling M."/>
            <person name="Gonthier P."/>
            <person name="Grimwood J."/>
            <person name="Fossdal C.G."/>
            <person name="Hansson D."/>
            <person name="Henrissat B."/>
            <person name="Hietala A."/>
            <person name="Himmelstrand K."/>
            <person name="Hoffmeister D."/>
            <person name="Hogberg N."/>
            <person name="James T.Y."/>
            <person name="Karlsson M."/>
            <person name="Kohler A."/>
            <person name="Kues U."/>
            <person name="Lee Y.H."/>
            <person name="Lin Y.C."/>
            <person name="Lind M."/>
            <person name="Lindquist E."/>
            <person name="Lombard V."/>
            <person name="Lucas S."/>
            <person name="Lunden K."/>
            <person name="Morin E."/>
            <person name="Murat C."/>
            <person name="Park J."/>
            <person name="Raffaello T."/>
            <person name="Rouze P."/>
            <person name="Salamov A."/>
            <person name="Schmutz J."/>
            <person name="Solheim H."/>
            <person name="Stahlberg J."/>
            <person name="Velez H."/>
            <person name="de Vries R.P."/>
            <person name="Wiebenga A."/>
            <person name="Woodward S."/>
            <person name="Yakovlev I."/>
            <person name="Garbelotto M."/>
            <person name="Martin F."/>
            <person name="Grigoriev I.V."/>
            <person name="Stenlid J."/>
        </authorList>
    </citation>
    <scope>NUCLEOTIDE SEQUENCE [LARGE SCALE GENOMIC DNA]</scope>
    <source>
        <strain evidence="1 2">TC 32-1</strain>
    </source>
</reference>
<name>W4KC88_HETIT</name>